<dbReference type="AlphaFoldDB" id="A0AAD8XU52"/>
<proteinExistence type="predicted"/>
<dbReference type="EMBL" id="JATAAI010000048">
    <property type="protein sequence ID" value="KAK1733488.1"/>
    <property type="molecule type" value="Genomic_DNA"/>
</dbReference>
<dbReference type="Proteomes" id="UP001224775">
    <property type="component" value="Unassembled WGS sequence"/>
</dbReference>
<gene>
    <name evidence="2" type="ORF">QTG54_015776</name>
</gene>
<organism evidence="2 3">
    <name type="scientific">Skeletonema marinoi</name>
    <dbReference type="NCBI Taxonomy" id="267567"/>
    <lineage>
        <taxon>Eukaryota</taxon>
        <taxon>Sar</taxon>
        <taxon>Stramenopiles</taxon>
        <taxon>Ochrophyta</taxon>
        <taxon>Bacillariophyta</taxon>
        <taxon>Coscinodiscophyceae</taxon>
        <taxon>Thalassiosirophycidae</taxon>
        <taxon>Thalassiosirales</taxon>
        <taxon>Skeletonemataceae</taxon>
        <taxon>Skeletonema</taxon>
        <taxon>Skeletonema marinoi-dohrnii complex</taxon>
    </lineage>
</organism>
<sequence>MTEATPVPPEGQGHGLHRGMDLKTDSDFVKLFTYCRGNRFTFSICGENNNLMAEERSDRVKLSSQPKQCVFIQSTCLTNLGASCVGVVAAIQLKENHPWKFCIVNCLHDFSKNCIDVLEFFEWTGSLEENKDGSSCPACFHCNNWEDMKSHFTLKSYPCSEINQVFFLNQISGKAPLNGRIHNDVYNEVDGGIQCSMQGPDKWPITKPNFVSNLGMSFDDFALKEGDTGHQDILVQRKYRTRTKKRKNSMKTLLSKEENKDALKFEEPPNYIPRANRSGLVVVVEVLGRPIKPLEAKKIPDALEATINFGSITTAEAPKNCTQRFYCLSSTQRDKLVSDYPNGIELSNNFEEEIDDVLSRYATHPNSQGITTRRGKRQKQEKSQVSSHELVSIGRLSKLVPENPEGDPLDFVRIFGGDGAPTVDDTFQRIHHDGLEINFKIANAREYSGYTPLSIGLFQSSFHQLRIQSSIIDKITACLGTSGLYPKRLSNVSRGHNSYIGQRKSNKLSTPTVSEGPCSRKSSKPKESGFVFFRQSIKTLLFPFVLSLMNYLINSISIAPYYFFHHLAVLYPIRNNDHWHIRFCSIAIITIDFCCSCHVDSNDLEDWAKNDMINRLKKIIEQFSFLENAGVEMMMKNHAIQSLKHIQWWGLCTPTSCCYQYVKERNDITVYQWFMLPGLGLCYRIENYWIHIMLAALFSHCTSDAIYIKKGKAFFGKCDEVTMFAWGGG</sequence>
<accession>A0AAD8XU52</accession>
<reference evidence="2" key="1">
    <citation type="submission" date="2023-06" db="EMBL/GenBank/DDBJ databases">
        <title>Survivors Of The Sea: Transcriptome response of Skeletonema marinoi to long-term dormancy.</title>
        <authorList>
            <person name="Pinder M.I.M."/>
            <person name="Kourtchenko O."/>
            <person name="Robertson E.K."/>
            <person name="Larsson T."/>
            <person name="Maumus F."/>
            <person name="Osuna-Cruz C.M."/>
            <person name="Vancaester E."/>
            <person name="Stenow R."/>
            <person name="Vandepoele K."/>
            <person name="Ploug H."/>
            <person name="Bruchert V."/>
            <person name="Godhe A."/>
            <person name="Topel M."/>
        </authorList>
    </citation>
    <scope>NUCLEOTIDE SEQUENCE</scope>
    <source>
        <strain evidence="2">R05AC</strain>
    </source>
</reference>
<protein>
    <submittedName>
        <fullName evidence="2">Uncharacterized protein</fullName>
    </submittedName>
</protein>
<name>A0AAD8XU52_9STRA</name>
<feature type="region of interest" description="Disordered" evidence="1">
    <location>
        <begin position="363"/>
        <end position="389"/>
    </location>
</feature>
<feature type="region of interest" description="Disordered" evidence="1">
    <location>
        <begin position="502"/>
        <end position="525"/>
    </location>
</feature>
<evidence type="ECO:0000313" key="2">
    <source>
        <dbReference type="EMBL" id="KAK1733488.1"/>
    </source>
</evidence>
<evidence type="ECO:0000256" key="1">
    <source>
        <dbReference type="SAM" id="MobiDB-lite"/>
    </source>
</evidence>
<evidence type="ECO:0000313" key="3">
    <source>
        <dbReference type="Proteomes" id="UP001224775"/>
    </source>
</evidence>
<comment type="caution">
    <text evidence="2">The sequence shown here is derived from an EMBL/GenBank/DDBJ whole genome shotgun (WGS) entry which is preliminary data.</text>
</comment>
<keyword evidence="3" id="KW-1185">Reference proteome</keyword>